<name>A0A2A7URU2_COMTR</name>
<organism evidence="1 2">
    <name type="scientific">Comamonas terrigena</name>
    <dbReference type="NCBI Taxonomy" id="32013"/>
    <lineage>
        <taxon>Bacteria</taxon>
        <taxon>Pseudomonadati</taxon>
        <taxon>Pseudomonadota</taxon>
        <taxon>Betaproteobacteria</taxon>
        <taxon>Burkholderiales</taxon>
        <taxon>Comamonadaceae</taxon>
        <taxon>Comamonas</taxon>
    </lineage>
</organism>
<dbReference type="AlphaFoldDB" id="A0A2A7URU2"/>
<dbReference type="RefSeq" id="WP_098066034.1">
    <property type="nucleotide sequence ID" value="NZ_PDEA01000001.1"/>
</dbReference>
<dbReference type="GeneID" id="80799873"/>
<protein>
    <submittedName>
        <fullName evidence="1">Uncharacterized protein</fullName>
    </submittedName>
</protein>
<dbReference type="EMBL" id="PDEA01000001">
    <property type="protein sequence ID" value="PEH87993.1"/>
    <property type="molecule type" value="Genomic_DNA"/>
</dbReference>
<evidence type="ECO:0000313" key="1">
    <source>
        <dbReference type="EMBL" id="PEH87993.1"/>
    </source>
</evidence>
<accession>A0A2A7URU2</accession>
<reference evidence="2" key="1">
    <citation type="submission" date="2017-09" db="EMBL/GenBank/DDBJ databases">
        <title>FDA dAtabase for Regulatory Grade micrObial Sequences (FDA-ARGOS): Supporting development and validation of Infectious Disease Dx tests.</title>
        <authorList>
            <person name="Minogue T."/>
            <person name="Wolcott M."/>
            <person name="Wasieloski L."/>
            <person name="Aguilar W."/>
            <person name="Moore D."/>
            <person name="Tallon L."/>
            <person name="Sadzewicz L."/>
            <person name="Ott S."/>
            <person name="Zhao X."/>
            <person name="Nagaraj S."/>
            <person name="Vavikolanu K."/>
            <person name="Aluvathingal J."/>
            <person name="Nadendla S."/>
            <person name="Sichtig H."/>
        </authorList>
    </citation>
    <scope>NUCLEOTIDE SEQUENCE [LARGE SCALE GENOMIC DNA]</scope>
    <source>
        <strain evidence="2">FDAARGOS_394</strain>
    </source>
</reference>
<dbReference type="Proteomes" id="UP000220246">
    <property type="component" value="Unassembled WGS sequence"/>
</dbReference>
<comment type="caution">
    <text evidence="1">The sequence shown here is derived from an EMBL/GenBank/DDBJ whole genome shotgun (WGS) entry which is preliminary data.</text>
</comment>
<proteinExistence type="predicted"/>
<gene>
    <name evidence="1" type="ORF">CRM82_04620</name>
</gene>
<evidence type="ECO:0000313" key="2">
    <source>
        <dbReference type="Proteomes" id="UP000220246"/>
    </source>
</evidence>
<keyword evidence="2" id="KW-1185">Reference proteome</keyword>
<sequence length="413" mass="46893">MAMSPEAVAEFMRRAAQSKREARPHYVDEDTEKALRTRGDTLIDLSLARYSWHRAVVSELFQSSAPDSPIRLACLANRSLPEFPSCLIGEEPGPMAEWLLSASSNELRALLENPTLTNPFLYGLLERKQGWESIDDDHLRHFVSFLDLSPQMRMPSPDFSLVNENKVLEAAWKLAETVPATEAWAFTLGHLFEQLETDYVSIEKPLVIAARWHVAPDDAEANERQAMAHRNGSLGNWERVRKGLARLALRVESLDSMLASDDIAFRAAAYSMERLNAKQLRAGYKKDGELLLVEAIGNMRLWQTRVTRRTLRDFVWDDQTSNAIDRYHRKEQEVRKKHPKWFDYEFGGQAMDDGNADNPFPATKADIFTLSSQLNHNAIGLNDIVPVLRALGNRTSWIWCFSLGALVASVLHF</sequence>